<proteinExistence type="predicted"/>
<organism evidence="1 2">
    <name type="scientific">Calothrix parasitica NIES-267</name>
    <dbReference type="NCBI Taxonomy" id="1973488"/>
    <lineage>
        <taxon>Bacteria</taxon>
        <taxon>Bacillati</taxon>
        <taxon>Cyanobacteriota</taxon>
        <taxon>Cyanophyceae</taxon>
        <taxon>Nostocales</taxon>
        <taxon>Calotrichaceae</taxon>
        <taxon>Calothrix</taxon>
    </lineage>
</organism>
<dbReference type="EMBL" id="AP018227">
    <property type="protein sequence ID" value="BAY86630.1"/>
    <property type="molecule type" value="Genomic_DNA"/>
</dbReference>
<dbReference type="Proteomes" id="UP000218418">
    <property type="component" value="Chromosome"/>
</dbReference>
<evidence type="ECO:0000313" key="1">
    <source>
        <dbReference type="EMBL" id="BAY86630.1"/>
    </source>
</evidence>
<dbReference type="AlphaFoldDB" id="A0A1Z4LZI6"/>
<reference evidence="1 2" key="1">
    <citation type="submission" date="2017-06" db="EMBL/GenBank/DDBJ databases">
        <title>Genome sequencing of cyanobaciteial culture collection at National Institute for Environmental Studies (NIES).</title>
        <authorList>
            <person name="Hirose Y."/>
            <person name="Shimura Y."/>
            <person name="Fujisawa T."/>
            <person name="Nakamura Y."/>
            <person name="Kawachi M."/>
        </authorList>
    </citation>
    <scope>NUCLEOTIDE SEQUENCE [LARGE SCALE GENOMIC DNA]</scope>
    <source>
        <strain evidence="1 2">NIES-267</strain>
    </source>
</reference>
<dbReference type="OrthoDB" id="565285at2"/>
<gene>
    <name evidence="1" type="ORF">NIES267_61410</name>
</gene>
<evidence type="ECO:0000313" key="2">
    <source>
        <dbReference type="Proteomes" id="UP000218418"/>
    </source>
</evidence>
<accession>A0A1Z4LZI6</accession>
<name>A0A1Z4LZI6_9CYAN</name>
<keyword evidence="2" id="KW-1185">Reference proteome</keyword>
<protein>
    <submittedName>
        <fullName evidence="1">Uncharacterized protein</fullName>
    </submittedName>
</protein>
<sequence>MIQIKNEQQILQKGLQVLLSNMEPSEVARFWAACNLGSGDYLKLKDELFNKESVDSLYSKVLEFQKSKDKKQ</sequence>